<dbReference type="Proteomes" id="UP000241546">
    <property type="component" value="Unassembled WGS sequence"/>
</dbReference>
<gene>
    <name evidence="4" type="ORF">BBK36DRAFT_1090895</name>
</gene>
<name>A0A2T4B0B6_9HYPO</name>
<evidence type="ECO:0000256" key="3">
    <source>
        <dbReference type="PROSITE-ProRule" id="PRU00023"/>
    </source>
</evidence>
<dbReference type="Pfam" id="PF00023">
    <property type="entry name" value="Ank"/>
    <property type="match status" value="1"/>
</dbReference>
<accession>A0A2T4B0B6</accession>
<dbReference type="EMBL" id="KZ680222">
    <property type="protein sequence ID" value="PTB62671.1"/>
    <property type="molecule type" value="Genomic_DNA"/>
</dbReference>
<dbReference type="Gene3D" id="1.25.40.20">
    <property type="entry name" value="Ankyrin repeat-containing domain"/>
    <property type="match status" value="3"/>
</dbReference>
<reference evidence="5" key="1">
    <citation type="submission" date="2016-07" db="EMBL/GenBank/DDBJ databases">
        <title>Multiple horizontal gene transfer events from other fungi enriched the ability of initially mycotrophic Trichoderma (Ascomycota) to feed on dead plant biomass.</title>
        <authorList>
            <consortium name="DOE Joint Genome Institute"/>
            <person name="Atanasova L."/>
            <person name="Chenthamara K."/>
            <person name="Zhang J."/>
            <person name="Grujic M."/>
            <person name="Henrissat B."/>
            <person name="Kuo A."/>
            <person name="Aerts A."/>
            <person name="Salamov A."/>
            <person name="Lipzen A."/>
            <person name="Labutti K."/>
            <person name="Barry K."/>
            <person name="Miao Y."/>
            <person name="Rahimi M.J."/>
            <person name="Shen Q."/>
            <person name="Grigoriev I.V."/>
            <person name="Kubicek C.P."/>
            <person name="Druzhinina I.S."/>
        </authorList>
    </citation>
    <scope>NUCLEOTIDE SEQUENCE [LARGE SCALE GENOMIC DNA]</scope>
    <source>
        <strain evidence="5">TUCIM 6016</strain>
    </source>
</reference>
<dbReference type="GeneID" id="36597143"/>
<dbReference type="PROSITE" id="PS50088">
    <property type="entry name" value="ANK_REPEAT"/>
    <property type="match status" value="3"/>
</dbReference>
<feature type="repeat" description="ANK" evidence="3">
    <location>
        <begin position="101"/>
        <end position="134"/>
    </location>
</feature>
<evidence type="ECO:0000256" key="1">
    <source>
        <dbReference type="ARBA" id="ARBA00022737"/>
    </source>
</evidence>
<dbReference type="Pfam" id="PF12796">
    <property type="entry name" value="Ank_2"/>
    <property type="match status" value="1"/>
</dbReference>
<feature type="repeat" description="ANK" evidence="3">
    <location>
        <begin position="1"/>
        <end position="30"/>
    </location>
</feature>
<dbReference type="SMART" id="SM00248">
    <property type="entry name" value="ANK"/>
    <property type="match status" value="3"/>
</dbReference>
<protein>
    <submittedName>
        <fullName evidence="4">Ankyrin</fullName>
    </submittedName>
</protein>
<keyword evidence="2 3" id="KW-0040">ANK repeat</keyword>
<dbReference type="InterPro" id="IPR002110">
    <property type="entry name" value="Ankyrin_rpt"/>
</dbReference>
<dbReference type="PANTHER" id="PTHR24171">
    <property type="entry name" value="ANKYRIN REPEAT DOMAIN-CONTAINING PROTEIN 39-RELATED"/>
    <property type="match status" value="1"/>
</dbReference>
<evidence type="ECO:0000313" key="4">
    <source>
        <dbReference type="EMBL" id="PTB62671.1"/>
    </source>
</evidence>
<feature type="repeat" description="ANK" evidence="3">
    <location>
        <begin position="31"/>
        <end position="63"/>
    </location>
</feature>
<feature type="non-terminal residue" evidence="4">
    <location>
        <position position="147"/>
    </location>
</feature>
<dbReference type="RefSeq" id="XP_024745991.1">
    <property type="nucleotide sequence ID" value="XM_024889024.1"/>
</dbReference>
<keyword evidence="1" id="KW-0677">Repeat</keyword>
<dbReference type="PROSITE" id="PS50297">
    <property type="entry name" value="ANK_REP_REGION"/>
    <property type="match status" value="3"/>
</dbReference>
<evidence type="ECO:0000256" key="2">
    <source>
        <dbReference type="ARBA" id="ARBA00023043"/>
    </source>
</evidence>
<sequence length="147" mass="16100">TALHLGASRSDARLVQSLLMRKAELNPKDRDGRTPLYEAARVNAVDCLKLLVDAGADVNAADSSGVTALIAAATPNHERCVDILLTAPTKKSTRRVEEDVDGWTPLHWACRQRSTNTVKLLLLDLKANKDALTHRGWRPIDVANYHG</sequence>
<organism evidence="4 5">
    <name type="scientific">Trichoderma citrinoviride</name>
    <dbReference type="NCBI Taxonomy" id="58853"/>
    <lineage>
        <taxon>Eukaryota</taxon>
        <taxon>Fungi</taxon>
        <taxon>Dikarya</taxon>
        <taxon>Ascomycota</taxon>
        <taxon>Pezizomycotina</taxon>
        <taxon>Sordariomycetes</taxon>
        <taxon>Hypocreomycetidae</taxon>
        <taxon>Hypocreales</taxon>
        <taxon>Hypocreaceae</taxon>
        <taxon>Trichoderma</taxon>
    </lineage>
</organism>
<proteinExistence type="predicted"/>
<dbReference type="OrthoDB" id="4897890at2759"/>
<dbReference type="InterPro" id="IPR036770">
    <property type="entry name" value="Ankyrin_rpt-contain_sf"/>
</dbReference>
<evidence type="ECO:0000313" key="5">
    <source>
        <dbReference type="Proteomes" id="UP000241546"/>
    </source>
</evidence>
<dbReference type="AlphaFoldDB" id="A0A2T4B0B6"/>
<keyword evidence="5" id="KW-1185">Reference proteome</keyword>
<dbReference type="PANTHER" id="PTHR24171:SF9">
    <property type="entry name" value="ANKYRIN REPEAT DOMAIN-CONTAINING PROTEIN 39"/>
    <property type="match status" value="1"/>
</dbReference>
<feature type="non-terminal residue" evidence="4">
    <location>
        <position position="1"/>
    </location>
</feature>
<dbReference type="SUPFAM" id="SSF48403">
    <property type="entry name" value="Ankyrin repeat"/>
    <property type="match status" value="1"/>
</dbReference>